<organism evidence="1 2">
    <name type="scientific">Robbsia betulipollinis</name>
    <dbReference type="NCBI Taxonomy" id="2981849"/>
    <lineage>
        <taxon>Bacteria</taxon>
        <taxon>Pseudomonadati</taxon>
        <taxon>Pseudomonadota</taxon>
        <taxon>Betaproteobacteria</taxon>
        <taxon>Burkholderiales</taxon>
        <taxon>Burkholderiaceae</taxon>
        <taxon>Robbsia</taxon>
    </lineage>
</organism>
<dbReference type="Pfam" id="PF13531">
    <property type="entry name" value="SBP_bac_11"/>
    <property type="match status" value="1"/>
</dbReference>
<comment type="caution">
    <text evidence="1">The sequence shown here is derived from an EMBL/GenBank/DDBJ whole genome shotgun (WGS) entry which is preliminary data.</text>
</comment>
<dbReference type="RefSeq" id="WP_267846287.1">
    <property type="nucleotide sequence ID" value="NZ_JAPMXC010000001.1"/>
</dbReference>
<reference evidence="1" key="1">
    <citation type="submission" date="2022-11" db="EMBL/GenBank/DDBJ databases">
        <title>Robbsia betulipollinis sp. nov., isolated from pollen of birch (Betula pendula).</title>
        <authorList>
            <person name="Shi H."/>
            <person name="Ambika Manirajan B."/>
            <person name="Ratering S."/>
            <person name="Geissler-Plaum R."/>
            <person name="Schnell S."/>
        </authorList>
    </citation>
    <scope>NUCLEOTIDE SEQUENCE</scope>
    <source>
        <strain evidence="1">Bb-Pol-6</strain>
    </source>
</reference>
<protein>
    <submittedName>
        <fullName evidence="1">Substrate-binding domain-containing protein</fullName>
    </submittedName>
</protein>
<gene>
    <name evidence="1" type="ORF">OVY01_05580</name>
</gene>
<name>A0ABT3ZKA5_9BURK</name>
<dbReference type="EMBL" id="JAPMXC010000001">
    <property type="protein sequence ID" value="MCY0386715.1"/>
    <property type="molecule type" value="Genomic_DNA"/>
</dbReference>
<proteinExistence type="predicted"/>
<evidence type="ECO:0000313" key="2">
    <source>
        <dbReference type="Proteomes" id="UP001082899"/>
    </source>
</evidence>
<dbReference type="PANTHER" id="PTHR30632:SF0">
    <property type="entry name" value="SULFATE-BINDING PROTEIN"/>
    <property type="match status" value="1"/>
</dbReference>
<sequence length="281" mass="29185">MRSNGRAARHVKFSIAVAWGAATLGPFAPAWSVEPARVFAAGSLVAAVNDALTSSGIAAADFAKPVFGPAGALRARLEAGEQADLFLSADLAQPRALARGHEGTYVVPFARNRMCLFSHRPLGANAADVVATLLAPDFRLASSTPKADPGGDYAFKVFAKADGVKPGATQVLEKKALLLLGSPNAMTPIAGKSPAASIFLSDRADALLYYCSNAADIKREVPDLLVAPLPAALDVPVVYGMALLSDQPGAERFALFLLSEKGQAIFSKYGLLPLSPAPDSL</sequence>
<dbReference type="InterPro" id="IPR050682">
    <property type="entry name" value="ModA/WtpA"/>
</dbReference>
<keyword evidence="2" id="KW-1185">Reference proteome</keyword>
<dbReference type="SUPFAM" id="SSF53850">
    <property type="entry name" value="Periplasmic binding protein-like II"/>
    <property type="match status" value="1"/>
</dbReference>
<accession>A0ABT3ZKA5</accession>
<dbReference type="Gene3D" id="3.40.190.10">
    <property type="entry name" value="Periplasmic binding protein-like II"/>
    <property type="match status" value="2"/>
</dbReference>
<dbReference type="PANTHER" id="PTHR30632">
    <property type="entry name" value="MOLYBDATE-BINDING PERIPLASMIC PROTEIN"/>
    <property type="match status" value="1"/>
</dbReference>
<evidence type="ECO:0000313" key="1">
    <source>
        <dbReference type="EMBL" id="MCY0386715.1"/>
    </source>
</evidence>
<dbReference type="Proteomes" id="UP001082899">
    <property type="component" value="Unassembled WGS sequence"/>
</dbReference>